<reference evidence="1 2" key="1">
    <citation type="journal article" date="2017" name="Genome Biol. Evol.">
        <title>Phytophthora megakarya and P. palmivora, closely related causal agents of cacao black pod rot, underwent increases in genome sizes and gene numbers by different mechanisms.</title>
        <authorList>
            <person name="Ali S.S."/>
            <person name="Shao J."/>
            <person name="Lary D.J."/>
            <person name="Kronmiller B."/>
            <person name="Shen D."/>
            <person name="Strem M.D."/>
            <person name="Amoako-Attah I."/>
            <person name="Akrofi A.Y."/>
            <person name="Begoude B.A."/>
            <person name="Ten Hoopen G.M."/>
            <person name="Coulibaly K."/>
            <person name="Kebe B.I."/>
            <person name="Melnick R.L."/>
            <person name="Guiltinan M.J."/>
            <person name="Tyler B.M."/>
            <person name="Meinhardt L.W."/>
            <person name="Bailey B.A."/>
        </authorList>
    </citation>
    <scope>NUCLEOTIDE SEQUENCE [LARGE SCALE GENOMIC DNA]</scope>
    <source>
        <strain evidence="2">sbr112.9</strain>
    </source>
</reference>
<protein>
    <submittedName>
        <fullName evidence="1">Bzip transcription factor</fullName>
    </submittedName>
</protein>
<organism evidence="1 2">
    <name type="scientific">Phytophthora palmivora</name>
    <dbReference type="NCBI Taxonomy" id="4796"/>
    <lineage>
        <taxon>Eukaryota</taxon>
        <taxon>Sar</taxon>
        <taxon>Stramenopiles</taxon>
        <taxon>Oomycota</taxon>
        <taxon>Peronosporomycetes</taxon>
        <taxon>Peronosporales</taxon>
        <taxon>Peronosporaceae</taxon>
        <taxon>Phytophthora</taxon>
    </lineage>
</organism>
<evidence type="ECO:0000313" key="1">
    <source>
        <dbReference type="EMBL" id="POM81817.1"/>
    </source>
</evidence>
<dbReference type="EMBL" id="NCKW01000013">
    <property type="protein sequence ID" value="POM81817.1"/>
    <property type="molecule type" value="Genomic_DNA"/>
</dbReference>
<dbReference type="Proteomes" id="UP000237271">
    <property type="component" value="Unassembled WGS sequence"/>
</dbReference>
<keyword evidence="2" id="KW-1185">Reference proteome</keyword>
<proteinExistence type="predicted"/>
<dbReference type="AlphaFoldDB" id="A0A2P4YVJ6"/>
<name>A0A2P4YVJ6_9STRA</name>
<evidence type="ECO:0000313" key="2">
    <source>
        <dbReference type="Proteomes" id="UP000237271"/>
    </source>
</evidence>
<sequence>MLTQSVEQLCRNVRHMKCKRLDLSSRGRCKQSPWRVVTEVFRLLQSSFQSPQSFEEMNLELQGVELLLPGVIFAKAQLSVTVTTVSMQSLFTHLVADISTEMIFD</sequence>
<accession>A0A2P4YVJ6</accession>
<comment type="caution">
    <text evidence="1">The sequence shown here is derived from an EMBL/GenBank/DDBJ whole genome shotgun (WGS) entry which is preliminary data.</text>
</comment>
<gene>
    <name evidence="1" type="ORF">PHPALM_154</name>
</gene>